<dbReference type="Proteomes" id="UP000292704">
    <property type="component" value="Unassembled WGS sequence"/>
</dbReference>
<dbReference type="Pfam" id="PF26438">
    <property type="entry name" value="DUF8108_N"/>
    <property type="match status" value="1"/>
</dbReference>
<name>A0A482Y0Q8_9EURY</name>
<keyword evidence="1" id="KW-0472">Membrane</keyword>
<protein>
    <recommendedName>
        <fullName evidence="2">DUF8108 domain-containing protein</fullName>
    </recommendedName>
</protein>
<dbReference type="EMBL" id="SHMR01000001">
    <property type="protein sequence ID" value="RZH69719.1"/>
    <property type="molecule type" value="Genomic_DNA"/>
</dbReference>
<feature type="domain" description="DUF8108" evidence="2">
    <location>
        <begin position="2"/>
        <end position="63"/>
    </location>
</feature>
<comment type="caution">
    <text evidence="3">The sequence shown here is derived from an EMBL/GenBank/DDBJ whole genome shotgun (WGS) entry which is preliminary data.</text>
</comment>
<dbReference type="OrthoDB" id="53394at2157"/>
<evidence type="ECO:0000313" key="4">
    <source>
        <dbReference type="Proteomes" id="UP000292704"/>
    </source>
</evidence>
<evidence type="ECO:0000256" key="1">
    <source>
        <dbReference type="SAM" id="Phobius"/>
    </source>
</evidence>
<reference evidence="3 4" key="1">
    <citation type="submission" date="2019-02" db="EMBL/GenBank/DDBJ databases">
        <title>Genome analysis provides insights into bioremediation potentialities and Haloocin production by Natrinema altunense strain 4.1R isolated from Chott Douz in Tunisian desert.</title>
        <authorList>
            <person name="Najjari A."/>
            <person name="Youssef N."/>
            <person name="Ben Dhia O."/>
            <person name="Ferjani R."/>
            <person name="El Hidri D."/>
            <person name="Ouzari H.I."/>
            <person name="Cherif A."/>
        </authorList>
    </citation>
    <scope>NUCLEOTIDE SEQUENCE [LARGE SCALE GENOMIC DNA]</scope>
    <source>
        <strain evidence="3 4">4.1R</strain>
    </source>
</reference>
<dbReference type="AlphaFoldDB" id="A0A482Y0Q8"/>
<accession>A0A482Y0Q8</accession>
<keyword evidence="1" id="KW-0812">Transmembrane</keyword>
<gene>
    <name evidence="3" type="ORF">ELS17_08645</name>
</gene>
<organism evidence="3 4">
    <name type="scientific">Natrinema altunense</name>
    <dbReference type="NCBI Taxonomy" id="222984"/>
    <lineage>
        <taxon>Archaea</taxon>
        <taxon>Methanobacteriati</taxon>
        <taxon>Methanobacteriota</taxon>
        <taxon>Stenosarchaea group</taxon>
        <taxon>Halobacteria</taxon>
        <taxon>Halobacteriales</taxon>
        <taxon>Natrialbaceae</taxon>
        <taxon>Natrinema</taxon>
    </lineage>
</organism>
<evidence type="ECO:0000259" key="2">
    <source>
        <dbReference type="Pfam" id="PF26438"/>
    </source>
</evidence>
<feature type="transmembrane region" description="Helical" evidence="1">
    <location>
        <begin position="33"/>
        <end position="58"/>
    </location>
</feature>
<keyword evidence="1" id="KW-1133">Transmembrane helix</keyword>
<proteinExistence type="predicted"/>
<sequence>MERVIDDYITQGYQVKSQGERSARVKDKDWGTALGHIIVAALTLWWTLGVGNVAYAAYKRYTADEVTIKVDNSDSA</sequence>
<dbReference type="InterPro" id="IPR058962">
    <property type="entry name" value="DUF8108_N"/>
</dbReference>
<evidence type="ECO:0000313" key="3">
    <source>
        <dbReference type="EMBL" id="RZH69719.1"/>
    </source>
</evidence>